<gene>
    <name evidence="11" type="ORF">PENTCL1PPCAC_13090</name>
</gene>
<organism evidence="11 12">
    <name type="scientific">Pristionchus entomophagus</name>
    <dbReference type="NCBI Taxonomy" id="358040"/>
    <lineage>
        <taxon>Eukaryota</taxon>
        <taxon>Metazoa</taxon>
        <taxon>Ecdysozoa</taxon>
        <taxon>Nematoda</taxon>
        <taxon>Chromadorea</taxon>
        <taxon>Rhabditida</taxon>
        <taxon>Rhabditina</taxon>
        <taxon>Diplogasteromorpha</taxon>
        <taxon>Diplogasteroidea</taxon>
        <taxon>Neodiplogasteridae</taxon>
        <taxon>Pristionchus</taxon>
    </lineage>
</organism>
<comment type="similarity">
    <text evidence="2 10">Belongs to the glycosyltransferase 31 family.</text>
</comment>
<dbReference type="InterPro" id="IPR029044">
    <property type="entry name" value="Nucleotide-diphossugar_trans"/>
</dbReference>
<dbReference type="AlphaFoldDB" id="A0AAV5TE91"/>
<evidence type="ECO:0000256" key="1">
    <source>
        <dbReference type="ARBA" id="ARBA00004323"/>
    </source>
</evidence>
<evidence type="ECO:0000256" key="10">
    <source>
        <dbReference type="RuleBase" id="RU363063"/>
    </source>
</evidence>
<keyword evidence="4" id="KW-0808">Transferase</keyword>
<keyword evidence="6" id="KW-0735">Signal-anchor</keyword>
<feature type="non-terminal residue" evidence="11">
    <location>
        <position position="1"/>
    </location>
</feature>
<keyword evidence="5" id="KW-0812">Transmembrane</keyword>
<proteinExistence type="inferred from homology"/>
<keyword evidence="9" id="KW-0472">Membrane</keyword>
<evidence type="ECO:0000256" key="9">
    <source>
        <dbReference type="ARBA" id="ARBA00023136"/>
    </source>
</evidence>
<dbReference type="Pfam" id="PF01762">
    <property type="entry name" value="Galactosyl_T"/>
    <property type="match status" value="1"/>
</dbReference>
<feature type="non-terminal residue" evidence="11">
    <location>
        <position position="204"/>
    </location>
</feature>
<dbReference type="EMBL" id="BTSX01000003">
    <property type="protein sequence ID" value="GMS90915.1"/>
    <property type="molecule type" value="Genomic_DNA"/>
</dbReference>
<dbReference type="Proteomes" id="UP001432027">
    <property type="component" value="Unassembled WGS sequence"/>
</dbReference>
<evidence type="ECO:0000256" key="6">
    <source>
        <dbReference type="ARBA" id="ARBA00022968"/>
    </source>
</evidence>
<accession>A0AAV5TE91</accession>
<dbReference type="GO" id="GO:0016758">
    <property type="term" value="F:hexosyltransferase activity"/>
    <property type="evidence" value="ECO:0007669"/>
    <property type="project" value="InterPro"/>
</dbReference>
<keyword evidence="8 10" id="KW-0333">Golgi apparatus</keyword>
<name>A0AAV5TE91_9BILA</name>
<dbReference type="EC" id="2.4.1.-" evidence="10"/>
<comment type="subcellular location">
    <subcellularLocation>
        <location evidence="1 10">Golgi apparatus membrane</location>
        <topology evidence="1 10">Single-pass type II membrane protein</topology>
    </subcellularLocation>
</comment>
<evidence type="ECO:0000313" key="11">
    <source>
        <dbReference type="EMBL" id="GMS90915.1"/>
    </source>
</evidence>
<dbReference type="PANTHER" id="PTHR11214:SF391">
    <property type="entry name" value="BETA-1,3-GALACTOSYLTRANSFERASE BRE-2-RELATED"/>
    <property type="match status" value="1"/>
</dbReference>
<keyword evidence="12" id="KW-1185">Reference proteome</keyword>
<evidence type="ECO:0000256" key="4">
    <source>
        <dbReference type="ARBA" id="ARBA00022679"/>
    </source>
</evidence>
<evidence type="ECO:0000256" key="2">
    <source>
        <dbReference type="ARBA" id="ARBA00008661"/>
    </source>
</evidence>
<protein>
    <recommendedName>
        <fullName evidence="10">Hexosyltransferase</fullName>
        <ecNumber evidence="10">2.4.1.-</ecNumber>
    </recommendedName>
</protein>
<sequence>EESNMYGDLLQLDIEETYRNMVYKIESFQWVKQNVDSEFVAKIDSDTLVHIDRLYKQLKIIEKQQSGDWLACYKYSRQSVIGNPIRDKCSHWYIPESDYSQDFLPDYCREGGYVFKRDTFNTIVIQLKDHKLFEVEELYLTGVAVGSLDIEFMPDIIPYEYTDYSKCDANGPVMSLLNTHNQFSDSTFKRNLTAAWQRLKNPIC</sequence>
<dbReference type="InterPro" id="IPR002659">
    <property type="entry name" value="Glyco_trans_31"/>
</dbReference>
<comment type="caution">
    <text evidence="11">The sequence shown here is derived from an EMBL/GenBank/DDBJ whole genome shotgun (WGS) entry which is preliminary data.</text>
</comment>
<keyword evidence="3 10" id="KW-0328">Glycosyltransferase</keyword>
<evidence type="ECO:0000256" key="7">
    <source>
        <dbReference type="ARBA" id="ARBA00022989"/>
    </source>
</evidence>
<dbReference type="PANTHER" id="PTHR11214">
    <property type="entry name" value="BETA-1,3-N-ACETYLGLUCOSAMINYLTRANSFERASE"/>
    <property type="match status" value="1"/>
</dbReference>
<dbReference type="Gene3D" id="3.90.550.50">
    <property type="match status" value="1"/>
</dbReference>
<dbReference type="SUPFAM" id="SSF53448">
    <property type="entry name" value="Nucleotide-diphospho-sugar transferases"/>
    <property type="match status" value="1"/>
</dbReference>
<dbReference type="GO" id="GO:0000139">
    <property type="term" value="C:Golgi membrane"/>
    <property type="evidence" value="ECO:0007669"/>
    <property type="project" value="UniProtKB-SubCell"/>
</dbReference>
<keyword evidence="7" id="KW-1133">Transmembrane helix</keyword>
<evidence type="ECO:0000256" key="8">
    <source>
        <dbReference type="ARBA" id="ARBA00023034"/>
    </source>
</evidence>
<reference evidence="11" key="1">
    <citation type="submission" date="2023-10" db="EMBL/GenBank/DDBJ databases">
        <title>Genome assembly of Pristionchus species.</title>
        <authorList>
            <person name="Yoshida K."/>
            <person name="Sommer R.J."/>
        </authorList>
    </citation>
    <scope>NUCLEOTIDE SEQUENCE</scope>
    <source>
        <strain evidence="11">RS0144</strain>
    </source>
</reference>
<dbReference type="GO" id="GO:0006493">
    <property type="term" value="P:protein O-linked glycosylation"/>
    <property type="evidence" value="ECO:0007669"/>
    <property type="project" value="TreeGrafter"/>
</dbReference>
<evidence type="ECO:0000256" key="3">
    <source>
        <dbReference type="ARBA" id="ARBA00022676"/>
    </source>
</evidence>
<evidence type="ECO:0000256" key="5">
    <source>
        <dbReference type="ARBA" id="ARBA00022692"/>
    </source>
</evidence>
<evidence type="ECO:0000313" key="12">
    <source>
        <dbReference type="Proteomes" id="UP001432027"/>
    </source>
</evidence>